<accession>A0AAD7QMP5</accession>
<dbReference type="PANTHER" id="PTHR14963">
    <property type="entry name" value="RHO GTPASE ACTIVATING PROTEIN 18,19-RELATED"/>
    <property type="match status" value="1"/>
</dbReference>
<dbReference type="Gene3D" id="1.10.555.10">
    <property type="entry name" value="Rho GTPase activation protein"/>
    <property type="match status" value="1"/>
</dbReference>
<evidence type="ECO:0000256" key="1">
    <source>
        <dbReference type="ARBA" id="ARBA00022468"/>
    </source>
</evidence>
<dbReference type="GO" id="GO:0005737">
    <property type="term" value="C:cytoplasm"/>
    <property type="evidence" value="ECO:0007669"/>
    <property type="project" value="TreeGrafter"/>
</dbReference>
<evidence type="ECO:0000256" key="3">
    <source>
        <dbReference type="ARBA" id="ARBA00022833"/>
    </source>
</evidence>
<dbReference type="InterPro" id="IPR000198">
    <property type="entry name" value="RhoGAP_dom"/>
</dbReference>
<dbReference type="EMBL" id="JARPMG010000010">
    <property type="protein sequence ID" value="KAJ8097994.1"/>
    <property type="molecule type" value="Genomic_DNA"/>
</dbReference>
<dbReference type="Proteomes" id="UP001217417">
    <property type="component" value="Unassembled WGS sequence"/>
</dbReference>
<dbReference type="Gene3D" id="2.10.110.10">
    <property type="entry name" value="Cysteine Rich Protein"/>
    <property type="match status" value="3"/>
</dbReference>
<dbReference type="PROSITE" id="PS50023">
    <property type="entry name" value="LIM_DOMAIN_2"/>
    <property type="match status" value="2"/>
</dbReference>
<evidence type="ECO:0000313" key="8">
    <source>
        <dbReference type="EMBL" id="KAJ8097994.1"/>
    </source>
</evidence>
<dbReference type="PROSITE" id="PS00478">
    <property type="entry name" value="LIM_DOMAIN_1"/>
    <property type="match status" value="2"/>
</dbReference>
<evidence type="ECO:0000259" key="6">
    <source>
        <dbReference type="PROSITE" id="PS50023"/>
    </source>
</evidence>
<feature type="domain" description="Rho-GAP" evidence="7">
    <location>
        <begin position="889"/>
        <end position="1120"/>
    </location>
</feature>
<evidence type="ECO:0000313" key="9">
    <source>
        <dbReference type="Proteomes" id="UP001217417"/>
    </source>
</evidence>
<dbReference type="SMART" id="SM00132">
    <property type="entry name" value="LIM"/>
    <property type="match status" value="3"/>
</dbReference>
<feature type="compositionally biased region" description="Polar residues" evidence="5">
    <location>
        <begin position="649"/>
        <end position="658"/>
    </location>
</feature>
<dbReference type="InterPro" id="IPR008936">
    <property type="entry name" value="Rho_GTPase_activation_prot"/>
</dbReference>
<feature type="region of interest" description="Disordered" evidence="5">
    <location>
        <begin position="1"/>
        <end position="27"/>
    </location>
</feature>
<dbReference type="GO" id="GO:0005096">
    <property type="term" value="F:GTPase activator activity"/>
    <property type="evidence" value="ECO:0007669"/>
    <property type="project" value="UniProtKB-KW"/>
</dbReference>
<dbReference type="GO" id="GO:0051056">
    <property type="term" value="P:regulation of small GTPase mediated signal transduction"/>
    <property type="evidence" value="ECO:0007669"/>
    <property type="project" value="TreeGrafter"/>
</dbReference>
<feature type="compositionally biased region" description="Polar residues" evidence="5">
    <location>
        <begin position="587"/>
        <end position="624"/>
    </location>
</feature>
<dbReference type="GO" id="GO:0046872">
    <property type="term" value="F:metal ion binding"/>
    <property type="evidence" value="ECO:0007669"/>
    <property type="project" value="UniProtKB-KW"/>
</dbReference>
<keyword evidence="3 4" id="KW-0862">Zinc</keyword>
<reference evidence="8" key="1">
    <citation type="submission" date="2023-03" db="EMBL/GenBank/DDBJ databases">
        <title>Near-Complete genome sequence of Lipomyces tetrasporous NRRL Y-64009, an oleaginous yeast capable of growing on lignocellulosic hydrolysates.</title>
        <authorList>
            <consortium name="Lawrence Berkeley National Laboratory"/>
            <person name="Jagtap S.S."/>
            <person name="Liu J.-J."/>
            <person name="Walukiewicz H.E."/>
            <person name="Pangilinan J."/>
            <person name="Lipzen A."/>
            <person name="Ahrendt S."/>
            <person name="Koriabine M."/>
            <person name="Cobaugh K."/>
            <person name="Salamov A."/>
            <person name="Yoshinaga Y."/>
            <person name="Ng V."/>
            <person name="Daum C."/>
            <person name="Grigoriev I.V."/>
            <person name="Slininger P.J."/>
            <person name="Dien B.S."/>
            <person name="Jin Y.-S."/>
            <person name="Rao C.V."/>
        </authorList>
    </citation>
    <scope>NUCLEOTIDE SEQUENCE</scope>
    <source>
        <strain evidence="8">NRRL Y-64009</strain>
    </source>
</reference>
<name>A0AAD7QMP5_9ASCO</name>
<proteinExistence type="predicted"/>
<feature type="compositionally biased region" description="Low complexity" evidence="5">
    <location>
        <begin position="1"/>
        <end position="22"/>
    </location>
</feature>
<feature type="domain" description="LIM zinc-binding" evidence="6">
    <location>
        <begin position="102"/>
        <end position="162"/>
    </location>
</feature>
<evidence type="ECO:0000256" key="2">
    <source>
        <dbReference type="ARBA" id="ARBA00022723"/>
    </source>
</evidence>
<feature type="region of interest" description="Disordered" evidence="5">
    <location>
        <begin position="549"/>
        <end position="664"/>
    </location>
</feature>
<comment type="caution">
    <text evidence="8">The sequence shown here is derived from an EMBL/GenBank/DDBJ whole genome shotgun (WGS) entry which is preliminary data.</text>
</comment>
<dbReference type="AlphaFoldDB" id="A0AAD7QMP5"/>
<dbReference type="GO" id="GO:0007165">
    <property type="term" value="P:signal transduction"/>
    <property type="evidence" value="ECO:0007669"/>
    <property type="project" value="InterPro"/>
</dbReference>
<dbReference type="Pfam" id="PF00620">
    <property type="entry name" value="RhoGAP"/>
    <property type="match status" value="1"/>
</dbReference>
<feature type="region of interest" description="Disordered" evidence="5">
    <location>
        <begin position="1066"/>
        <end position="1090"/>
    </location>
</feature>
<feature type="domain" description="LIM zinc-binding" evidence="6">
    <location>
        <begin position="34"/>
        <end position="99"/>
    </location>
</feature>
<dbReference type="SUPFAM" id="SSF48350">
    <property type="entry name" value="GTPase activation domain, GAP"/>
    <property type="match status" value="1"/>
</dbReference>
<feature type="compositionally biased region" description="Polar residues" evidence="5">
    <location>
        <begin position="849"/>
        <end position="870"/>
    </location>
</feature>
<keyword evidence="2 4" id="KW-0479">Metal-binding</keyword>
<feature type="region of interest" description="Disordered" evidence="5">
    <location>
        <begin position="834"/>
        <end position="883"/>
    </location>
</feature>
<dbReference type="PROSITE" id="PS50238">
    <property type="entry name" value="RHOGAP"/>
    <property type="match status" value="1"/>
</dbReference>
<dbReference type="CDD" id="cd09392">
    <property type="entry name" value="LIM2_Lrg1p_like"/>
    <property type="match status" value="1"/>
</dbReference>
<organism evidence="8 9">
    <name type="scientific">Lipomyces tetrasporus</name>
    <dbReference type="NCBI Taxonomy" id="54092"/>
    <lineage>
        <taxon>Eukaryota</taxon>
        <taxon>Fungi</taxon>
        <taxon>Dikarya</taxon>
        <taxon>Ascomycota</taxon>
        <taxon>Saccharomycotina</taxon>
        <taxon>Lipomycetes</taxon>
        <taxon>Lipomycetales</taxon>
        <taxon>Lipomycetaceae</taxon>
        <taxon>Lipomyces</taxon>
    </lineage>
</organism>
<keyword evidence="9" id="KW-1185">Reference proteome</keyword>
<keyword evidence="1" id="KW-0343">GTPase activation</keyword>
<keyword evidence="4" id="KW-0440">LIM domain</keyword>
<dbReference type="SMART" id="SM00324">
    <property type="entry name" value="RhoGAP"/>
    <property type="match status" value="1"/>
</dbReference>
<dbReference type="GeneID" id="80883679"/>
<dbReference type="InterPro" id="IPR001781">
    <property type="entry name" value="Znf_LIM"/>
</dbReference>
<dbReference type="RefSeq" id="XP_056041444.1">
    <property type="nucleotide sequence ID" value="XM_056188513.1"/>
</dbReference>
<dbReference type="GO" id="GO:0030833">
    <property type="term" value="P:regulation of actin filament polymerization"/>
    <property type="evidence" value="ECO:0007669"/>
    <property type="project" value="TreeGrafter"/>
</dbReference>
<protein>
    <submittedName>
        <fullName evidence="8">Uncharacterized protein</fullName>
    </submittedName>
</protein>
<evidence type="ECO:0000256" key="4">
    <source>
        <dbReference type="PROSITE-ProRule" id="PRU00125"/>
    </source>
</evidence>
<dbReference type="Pfam" id="PF00412">
    <property type="entry name" value="LIM"/>
    <property type="match status" value="2"/>
</dbReference>
<evidence type="ECO:0000259" key="7">
    <source>
        <dbReference type="PROSITE" id="PS50238"/>
    </source>
</evidence>
<dbReference type="PANTHER" id="PTHR14963:SF1">
    <property type="entry name" value="RHO GTPASE-ACTIVATING PROTEIN CONUNDRUM"/>
    <property type="match status" value="1"/>
</dbReference>
<feature type="compositionally biased region" description="Low complexity" evidence="5">
    <location>
        <begin position="625"/>
        <end position="646"/>
    </location>
</feature>
<sequence>MLLARPSQASPPQQQPRPSDAQTLTETKNNNTSNLCACCHRELESPTIRAMEASFHKSCFVCADCGKPVVDKFFPMPPSEGTPKSGPTLPLCEHDFFRRKSLLCHVCGGALRGDYVMAVGHKYHLEHFTCSICPRVFQADDNYYERDGAVYCHFHFSTLFADRCEGCHSAILKQFVENLRNGRQEHWHPECYMIHKFWNVRLKSDSQQVDSAASDPGPYLWRADGDLTPELLKQKQKHVENKVYRIWSVLSEYEEVSAACISDMLQYATSGATMDAVLATARLVYRIQVLFASIDDLPQHSQVGTNGIGKEPKTLCKNVVNFLTALPSGATTQVSPSHMTKGLLDLVTSMAHYLKVLIQFGLNTALRQDKTSPESNVVDHFLDYLSSHNTPPTLSQTTLTPNITDQCIACKKGIEEKCARLMAQDQDDKRDRRWHLSGQCFVCSRCTRHLADEISETFWSDSERAIICQNCKEDGESIRQGFVFVSRSNQYSFLLKVAVQRVYKSVYDKDQGEVLHRAASTDKFESVEGYVNTLSDIRRLRSTRFKRAISDAKEKQGRRSKPISTEAPKAQQASPQAFPSHRRRSSKISNGSSPLAPPSNTIRTELASSPMTATVSPPTSKQSNSLPTPTDSSISSPSSALPLSRPESQRFSRTSTIPPTADKPDILFGEKYLTLDDIPRIVAAEQAREQRPNAFRHQRQSSLVLGSGPTPKLINHHANAGHQVGNASDGTVRLEGKSAETRASVDRMRSVASSAHSAAATNRGTRKFFSELLPVEYFLVRQYAANALRPLLAEFFSSEELAEIVGDPRTASPGANGAVKISFWEKFGKAFSKNSSNSNNNSCNGYLRNGSSTPNGSGFLTTNTNSTSEKSGNKRKGGTPNAPAGVFKVALEILVDRSSTDSELGVSKGALKVPAFLDDVISTMRRKDMSVEGVFRKNGNIRKLKALAEQIDNAGSSSQPVDFDSESPVQLAALLKKFLRELPDPLLTFKLYKIWVASQRITDDSTRLRVLHLCCCLLPRAHRDSLEIIFNFLKWVASFSHVDEESGSKMDIHNLSTVITPNILYASPSSPDEESPTGLPAALSGDEESPRAPIGGLAGDSYFLAIEAVNSLIENHEELSLVPDDVVENVLNNGQVVLA</sequence>
<gene>
    <name evidence="8" type="ORF">POJ06DRAFT_260648</name>
</gene>
<dbReference type="SUPFAM" id="SSF57716">
    <property type="entry name" value="Glucocorticoid receptor-like (DNA-binding domain)"/>
    <property type="match status" value="2"/>
</dbReference>
<evidence type="ECO:0000256" key="5">
    <source>
        <dbReference type="SAM" id="MobiDB-lite"/>
    </source>
</evidence>